<name>U5DDQ9_AMBTC</name>
<evidence type="ECO:0000313" key="2">
    <source>
        <dbReference type="Proteomes" id="UP000017836"/>
    </source>
</evidence>
<gene>
    <name evidence="1" type="ORF">AMTR_s00068p00027090</name>
</gene>
<dbReference type="InterPro" id="IPR018790">
    <property type="entry name" value="DUF2358"/>
</dbReference>
<dbReference type="EMBL" id="KI392059">
    <property type="protein sequence ID" value="ERN20370.1"/>
    <property type="molecule type" value="Genomic_DNA"/>
</dbReference>
<dbReference type="eggNOG" id="ENOG502RXGU">
    <property type="taxonomic scope" value="Eukaryota"/>
</dbReference>
<accession>U5DDQ9</accession>
<dbReference type="OMA" id="TIRGTRC"/>
<dbReference type="Pfam" id="PF10184">
    <property type="entry name" value="DUF2358"/>
    <property type="match status" value="1"/>
</dbReference>
<dbReference type="HOGENOM" id="CLU_096624_1_0_1"/>
<dbReference type="PANTHER" id="PTHR34123">
    <property type="entry name" value="OS04G0578200 PROTEIN"/>
    <property type="match status" value="1"/>
</dbReference>
<reference evidence="2" key="1">
    <citation type="journal article" date="2013" name="Science">
        <title>The Amborella genome and the evolution of flowering plants.</title>
        <authorList>
            <consortium name="Amborella Genome Project"/>
        </authorList>
    </citation>
    <scope>NUCLEOTIDE SEQUENCE [LARGE SCALE GENOMIC DNA]</scope>
</reference>
<dbReference type="OrthoDB" id="348976at2759"/>
<dbReference type="AlphaFoldDB" id="U5DDQ9"/>
<dbReference type="Proteomes" id="UP000017836">
    <property type="component" value="Unassembled WGS sequence"/>
</dbReference>
<dbReference type="Gene3D" id="3.10.450.50">
    <property type="match status" value="1"/>
</dbReference>
<dbReference type="Gramene" id="ERN20370">
    <property type="protein sequence ID" value="ERN20370"/>
    <property type="gene ID" value="AMTR_s00068p00027090"/>
</dbReference>
<evidence type="ECO:0000313" key="1">
    <source>
        <dbReference type="EMBL" id="ERN20370.1"/>
    </source>
</evidence>
<organism evidence="1 2">
    <name type="scientific">Amborella trichopoda</name>
    <dbReference type="NCBI Taxonomy" id="13333"/>
    <lineage>
        <taxon>Eukaryota</taxon>
        <taxon>Viridiplantae</taxon>
        <taxon>Streptophyta</taxon>
        <taxon>Embryophyta</taxon>
        <taxon>Tracheophyta</taxon>
        <taxon>Spermatophyta</taxon>
        <taxon>Magnoliopsida</taxon>
        <taxon>Amborellales</taxon>
        <taxon>Amborellaceae</taxon>
        <taxon>Amborella</taxon>
    </lineage>
</organism>
<protein>
    <submittedName>
        <fullName evidence="1">Uncharacterized protein</fullName>
    </submittedName>
</protein>
<proteinExistence type="predicted"/>
<dbReference type="SUPFAM" id="SSF54427">
    <property type="entry name" value="NTF2-like"/>
    <property type="match status" value="1"/>
</dbReference>
<dbReference type="PANTHER" id="PTHR34123:SF4">
    <property type="entry name" value="PHOSPHORIBOSYLTRANSFERASE-LIKE PROTEIN, PUTATIVE (DUF2358)-RELATED"/>
    <property type="match status" value="1"/>
</dbReference>
<keyword evidence="2" id="KW-1185">Reference proteome</keyword>
<sequence length="233" mass="26380">MTERREMASICSSFPSHLKPLPKPNFNDGKKKKMQGPFLCSLGEKEEAPQLLKLAVNGVTELLRLFSPQNTGLKSVNYTRGDEVSVYGVNDVLGILQSDFEKSYFVTGNMTVAIYAENCTFEDPTIRFHGRDLYKRNLELLVPFFDEPSLILHNIEKAVGCETGRIVASWKLRTYLKLPWRPLVSVEGMTVYDLNDDFKIVKHAESWNISALDAIAQLFTSSGYQKDVDPKHI</sequence>
<dbReference type="InterPro" id="IPR032710">
    <property type="entry name" value="NTF2-like_dom_sf"/>
</dbReference>
<dbReference type="STRING" id="13333.U5DDQ9"/>